<evidence type="ECO:0000313" key="3">
    <source>
        <dbReference type="EMBL" id="MBW0474506.1"/>
    </source>
</evidence>
<evidence type="ECO:0000256" key="2">
    <source>
        <dbReference type="SAM" id="Phobius"/>
    </source>
</evidence>
<sequence length="622" mass="70084">MKISPSRPSKLHNARVFHPKNKSSHFVHHPIARPLIPKMTSGLLATIKNSSDNTQNIFRSSSFLETDMALGKNISTDSNMTISSWPAMIPSNSNHTLPFEQNVRKPSFHPLNYVFIGISLLLAVFAGISVCFFMNKRIKRKPKHEPTWKQPGHNGHTKMAQTYGSPLSFQCKISPKEEFSNDFPTTLYRQSVQERFRLTPDLKFYASQESIAWQPTNESNESKNFDHHRVSDQKHYLNAAFQNLDFEPVLLSGIQEQKTAQDRKEEHSQAYYEVKDPKGMERCSPYFPSPPNYRFGTPDLKNFHDGNLQSGMATYPSTKFPSKSTQTSLSETLCSNSYRKGEKHHNEFISFDPESASKESVKYCDSVTFNQRYPNFVDEESAFFFSQIKELSSLPYAPPTNIPSLPTPALISSALKSTLPSKKEQLKPFIHNQAFTGTRRMSPAEASDELQNVLNNFEKNTVGKNQVSHSKSAGSSIFIPLHCRQAQNLKYQKASDAVKEPRNTLGEPTVTSATRPQELGTKVAPKKNLKTSSKGDIPSKSSTSLHTPQLTHMDKILENTSHLAEESVTKLKRLDNNPDKSRNTIMVAQNVSVPKYKVSSTHDVYEGIVHPMGDVKKSKLRA</sequence>
<name>A0A9Q3GNY8_9BASI</name>
<dbReference type="EMBL" id="AVOT02003759">
    <property type="protein sequence ID" value="MBW0474506.1"/>
    <property type="molecule type" value="Genomic_DNA"/>
</dbReference>
<dbReference type="Proteomes" id="UP000765509">
    <property type="component" value="Unassembled WGS sequence"/>
</dbReference>
<feature type="region of interest" description="Disordered" evidence="1">
    <location>
        <begin position="494"/>
        <end position="546"/>
    </location>
</feature>
<dbReference type="AlphaFoldDB" id="A0A9Q3GNY8"/>
<feature type="transmembrane region" description="Helical" evidence="2">
    <location>
        <begin position="113"/>
        <end position="134"/>
    </location>
</feature>
<keyword evidence="2" id="KW-1133">Transmembrane helix</keyword>
<feature type="compositionally biased region" description="Polar residues" evidence="1">
    <location>
        <begin position="530"/>
        <end position="546"/>
    </location>
</feature>
<reference evidence="3" key="1">
    <citation type="submission" date="2021-03" db="EMBL/GenBank/DDBJ databases">
        <title>Draft genome sequence of rust myrtle Austropuccinia psidii MF-1, a brazilian biotype.</title>
        <authorList>
            <person name="Quecine M.C."/>
            <person name="Pachon D.M.R."/>
            <person name="Bonatelli M.L."/>
            <person name="Correr F.H."/>
            <person name="Franceschini L.M."/>
            <person name="Leite T.F."/>
            <person name="Margarido G.R.A."/>
            <person name="Almeida C.A."/>
            <person name="Ferrarezi J.A."/>
            <person name="Labate C.A."/>
        </authorList>
    </citation>
    <scope>NUCLEOTIDE SEQUENCE</scope>
    <source>
        <strain evidence="3">MF-1</strain>
    </source>
</reference>
<organism evidence="3 4">
    <name type="scientific">Austropuccinia psidii MF-1</name>
    <dbReference type="NCBI Taxonomy" id="1389203"/>
    <lineage>
        <taxon>Eukaryota</taxon>
        <taxon>Fungi</taxon>
        <taxon>Dikarya</taxon>
        <taxon>Basidiomycota</taxon>
        <taxon>Pucciniomycotina</taxon>
        <taxon>Pucciniomycetes</taxon>
        <taxon>Pucciniales</taxon>
        <taxon>Sphaerophragmiaceae</taxon>
        <taxon>Austropuccinia</taxon>
    </lineage>
</organism>
<keyword evidence="2" id="KW-0812">Transmembrane</keyword>
<keyword evidence="2" id="KW-0472">Membrane</keyword>
<protein>
    <submittedName>
        <fullName evidence="3">Uncharacterized protein</fullName>
    </submittedName>
</protein>
<accession>A0A9Q3GNY8</accession>
<gene>
    <name evidence="3" type="ORF">O181_014221</name>
</gene>
<evidence type="ECO:0000313" key="4">
    <source>
        <dbReference type="Proteomes" id="UP000765509"/>
    </source>
</evidence>
<proteinExistence type="predicted"/>
<evidence type="ECO:0000256" key="1">
    <source>
        <dbReference type="SAM" id="MobiDB-lite"/>
    </source>
</evidence>
<comment type="caution">
    <text evidence="3">The sequence shown here is derived from an EMBL/GenBank/DDBJ whole genome shotgun (WGS) entry which is preliminary data.</text>
</comment>
<keyword evidence="4" id="KW-1185">Reference proteome</keyword>